<protein>
    <submittedName>
        <fullName evidence="8">Uncharacterized protein LOC102805393</fullName>
    </submittedName>
</protein>
<evidence type="ECO:0000313" key="8">
    <source>
        <dbReference type="RefSeq" id="XP_006820762.1"/>
    </source>
</evidence>
<proteinExistence type="predicted"/>
<evidence type="ECO:0000256" key="3">
    <source>
        <dbReference type="ARBA" id="ARBA00023157"/>
    </source>
</evidence>
<organism evidence="7 8">
    <name type="scientific">Saccoglossus kowalevskii</name>
    <name type="common">Acorn worm</name>
    <dbReference type="NCBI Taxonomy" id="10224"/>
    <lineage>
        <taxon>Eukaryota</taxon>
        <taxon>Metazoa</taxon>
        <taxon>Hemichordata</taxon>
        <taxon>Enteropneusta</taxon>
        <taxon>Harrimaniidae</taxon>
        <taxon>Saccoglossus</taxon>
    </lineage>
</organism>
<dbReference type="RefSeq" id="XP_006820762.1">
    <property type="nucleotide sequence ID" value="XM_006820699.1"/>
</dbReference>
<dbReference type="Gene3D" id="2.60.40.10">
    <property type="entry name" value="Immunoglobulins"/>
    <property type="match status" value="2"/>
</dbReference>
<keyword evidence="2" id="KW-0472">Membrane</keyword>
<dbReference type="Pfam" id="PF08205">
    <property type="entry name" value="C2-set_2"/>
    <property type="match status" value="1"/>
</dbReference>
<keyword evidence="4" id="KW-0325">Glycoprotein</keyword>
<evidence type="ECO:0000313" key="7">
    <source>
        <dbReference type="Proteomes" id="UP000694865"/>
    </source>
</evidence>
<evidence type="ECO:0000259" key="6">
    <source>
        <dbReference type="PROSITE" id="PS50835"/>
    </source>
</evidence>
<dbReference type="PROSITE" id="PS50835">
    <property type="entry name" value="IG_LIKE"/>
    <property type="match status" value="2"/>
</dbReference>
<dbReference type="InterPro" id="IPR007110">
    <property type="entry name" value="Ig-like_dom"/>
</dbReference>
<evidence type="ECO:0000256" key="4">
    <source>
        <dbReference type="ARBA" id="ARBA00023180"/>
    </source>
</evidence>
<dbReference type="SUPFAM" id="SSF48726">
    <property type="entry name" value="Immunoglobulin"/>
    <property type="match status" value="2"/>
</dbReference>
<dbReference type="PANTHER" id="PTHR11640">
    <property type="entry name" value="NEPHRIN"/>
    <property type="match status" value="1"/>
</dbReference>
<reference evidence="8" key="1">
    <citation type="submission" date="2025-08" db="UniProtKB">
        <authorList>
            <consortium name="RefSeq"/>
        </authorList>
    </citation>
    <scope>IDENTIFICATION</scope>
    <source>
        <tissue evidence="8">Testes</tissue>
    </source>
</reference>
<dbReference type="InterPro" id="IPR013162">
    <property type="entry name" value="CD80_C2-set"/>
</dbReference>
<accession>A0ABM0ML71</accession>
<sequence>MYVMPGEDATLDCTIYNLGDSTDHATWVYEETSTIVANIYPTGTGNASPGYGVDTSTSNRYDLIVYDITLDGSDGEYDCYFSLDNNPDGEVGKLVVLDNVDSVDIVDLYDDQKVDIIAGETTQFTCKASDGNPAAELTWTIGDTNITEYSTYTTQVSDNNDKLHNCMSVLN</sequence>
<feature type="domain" description="Ig-like" evidence="6">
    <location>
        <begin position="119"/>
        <end position="171"/>
    </location>
</feature>
<evidence type="ECO:0000256" key="5">
    <source>
        <dbReference type="ARBA" id="ARBA00023319"/>
    </source>
</evidence>
<comment type="subcellular location">
    <subcellularLocation>
        <location evidence="1">Membrane</location>
        <topology evidence="1">Single-pass type I membrane protein</topology>
    </subcellularLocation>
</comment>
<name>A0ABM0ML71_SACKO</name>
<evidence type="ECO:0000256" key="1">
    <source>
        <dbReference type="ARBA" id="ARBA00004479"/>
    </source>
</evidence>
<dbReference type="GeneID" id="102805393"/>
<gene>
    <name evidence="8" type="primary">LOC102805393</name>
</gene>
<keyword evidence="7" id="KW-1185">Reference proteome</keyword>
<dbReference type="InterPro" id="IPR036179">
    <property type="entry name" value="Ig-like_dom_sf"/>
</dbReference>
<evidence type="ECO:0000256" key="2">
    <source>
        <dbReference type="ARBA" id="ARBA00023136"/>
    </source>
</evidence>
<feature type="domain" description="Ig-like" evidence="6">
    <location>
        <begin position="1"/>
        <end position="79"/>
    </location>
</feature>
<keyword evidence="3" id="KW-1015">Disulfide bond</keyword>
<dbReference type="Proteomes" id="UP000694865">
    <property type="component" value="Unplaced"/>
</dbReference>
<dbReference type="PANTHER" id="PTHR11640:SF31">
    <property type="entry name" value="IRREGULAR CHIASM C-ROUGHEST PROTEIN-RELATED"/>
    <property type="match status" value="1"/>
</dbReference>
<dbReference type="InterPro" id="IPR051275">
    <property type="entry name" value="Cell_adhesion_signaling"/>
</dbReference>
<dbReference type="InterPro" id="IPR013783">
    <property type="entry name" value="Ig-like_fold"/>
</dbReference>
<keyword evidence="5" id="KW-0393">Immunoglobulin domain</keyword>